<evidence type="ECO:0000259" key="7">
    <source>
        <dbReference type="Pfam" id="PF00082"/>
    </source>
</evidence>
<organism evidence="8 9">
    <name type="scientific">Luteolibacter soli</name>
    <dbReference type="NCBI Taxonomy" id="3135280"/>
    <lineage>
        <taxon>Bacteria</taxon>
        <taxon>Pseudomonadati</taxon>
        <taxon>Verrucomicrobiota</taxon>
        <taxon>Verrucomicrobiia</taxon>
        <taxon>Verrucomicrobiales</taxon>
        <taxon>Verrucomicrobiaceae</taxon>
        <taxon>Luteolibacter</taxon>
    </lineage>
</organism>
<sequence>MTETALRISRGIFRFLLPILALAQVSAEPSTADCAQAERDIPISPNGAVADAGWALGRLNKAASATNASFVYPETTTPVRLYIIDTGVSPIGSWFTANKNLKSFRSELVRATGDPTTSSVVVHGTQMLSLIVGPGTGAAVGTPVHVVNYNIYPGTNATTTLGRLQDAIFRVLDDYEENPGLPSVLCIANSSPDPAKSAALESLVNQAVQAGITVVVSAGNQKAKAANYIPSAYGTKAGVISVGASGTDNKPWVGTGGTGTNTGTAVDLYAPGQNVRTLNGTDPQPGNYAYADGTSPASALTAAAALIQLSRNPSLTPAQVEKALTTTGVAAVAEQPSSPNALEAPKALVQVLPDPEGDSDLDGVSDILESFFGSNPASSAVLSTPMSVVNVSGQAQLSFSISSDLFNPADPYVLIDGSTWKVRVSGNLQDWEDATGTLTQGEAAGGLIPVTFSVPSGGSRVFLRIDVAAPVAQP</sequence>
<evidence type="ECO:0000313" key="9">
    <source>
        <dbReference type="Proteomes" id="UP001371305"/>
    </source>
</evidence>
<evidence type="ECO:0000256" key="3">
    <source>
        <dbReference type="ARBA" id="ARBA00022801"/>
    </source>
</evidence>
<evidence type="ECO:0000256" key="6">
    <source>
        <dbReference type="SAM" id="SignalP"/>
    </source>
</evidence>
<dbReference type="RefSeq" id="WP_341406877.1">
    <property type="nucleotide sequence ID" value="NZ_JBBUKT010000010.1"/>
</dbReference>
<feature type="active site" description="Charge relay system" evidence="5">
    <location>
        <position position="295"/>
    </location>
</feature>
<feature type="domain" description="Peptidase S8/S53" evidence="7">
    <location>
        <begin position="83"/>
        <end position="328"/>
    </location>
</feature>
<dbReference type="Gene3D" id="3.40.50.200">
    <property type="entry name" value="Peptidase S8/S53 domain"/>
    <property type="match status" value="1"/>
</dbReference>
<proteinExistence type="inferred from homology"/>
<keyword evidence="6" id="KW-0732">Signal</keyword>
<dbReference type="InterPro" id="IPR036852">
    <property type="entry name" value="Peptidase_S8/S53_dom_sf"/>
</dbReference>
<keyword evidence="4 5" id="KW-0720">Serine protease</keyword>
<comment type="caution">
    <text evidence="8">The sequence shown here is derived from an EMBL/GenBank/DDBJ whole genome shotgun (WGS) entry which is preliminary data.</text>
</comment>
<feature type="chain" id="PRO_5045177082" evidence="6">
    <location>
        <begin position="24"/>
        <end position="474"/>
    </location>
</feature>
<evidence type="ECO:0000256" key="4">
    <source>
        <dbReference type="ARBA" id="ARBA00022825"/>
    </source>
</evidence>
<dbReference type="PANTHER" id="PTHR43806:SF11">
    <property type="entry name" value="CEREVISIN-RELATED"/>
    <property type="match status" value="1"/>
</dbReference>
<keyword evidence="3 5" id="KW-0378">Hydrolase</keyword>
<accession>A0ABU9AZA9</accession>
<feature type="active site" description="Charge relay system" evidence="5">
    <location>
        <position position="85"/>
    </location>
</feature>
<comment type="similarity">
    <text evidence="1 5">Belongs to the peptidase S8 family.</text>
</comment>
<dbReference type="InterPro" id="IPR050131">
    <property type="entry name" value="Peptidase_S8_subtilisin-like"/>
</dbReference>
<dbReference type="PROSITE" id="PS51892">
    <property type="entry name" value="SUBTILASE"/>
    <property type="match status" value="1"/>
</dbReference>
<feature type="signal peptide" evidence="6">
    <location>
        <begin position="1"/>
        <end position="23"/>
    </location>
</feature>
<evidence type="ECO:0000313" key="8">
    <source>
        <dbReference type="EMBL" id="MEK7953113.1"/>
    </source>
</evidence>
<dbReference type="Proteomes" id="UP001371305">
    <property type="component" value="Unassembled WGS sequence"/>
</dbReference>
<dbReference type="InterPro" id="IPR000209">
    <property type="entry name" value="Peptidase_S8/S53_dom"/>
</dbReference>
<dbReference type="PANTHER" id="PTHR43806">
    <property type="entry name" value="PEPTIDASE S8"/>
    <property type="match status" value="1"/>
</dbReference>
<keyword evidence="2 5" id="KW-0645">Protease</keyword>
<evidence type="ECO:0000256" key="5">
    <source>
        <dbReference type="PROSITE-ProRule" id="PRU01240"/>
    </source>
</evidence>
<protein>
    <submittedName>
        <fullName evidence="8">S8 family serine peptidase</fullName>
    </submittedName>
</protein>
<evidence type="ECO:0000256" key="1">
    <source>
        <dbReference type="ARBA" id="ARBA00011073"/>
    </source>
</evidence>
<feature type="active site" description="Charge relay system" evidence="5">
    <location>
        <position position="123"/>
    </location>
</feature>
<gene>
    <name evidence="8" type="ORF">WKV53_21540</name>
</gene>
<dbReference type="Pfam" id="PF00082">
    <property type="entry name" value="Peptidase_S8"/>
    <property type="match status" value="1"/>
</dbReference>
<dbReference type="EMBL" id="JBBUKT010000010">
    <property type="protein sequence ID" value="MEK7953113.1"/>
    <property type="molecule type" value="Genomic_DNA"/>
</dbReference>
<name>A0ABU9AZA9_9BACT</name>
<keyword evidence="9" id="KW-1185">Reference proteome</keyword>
<dbReference type="SUPFAM" id="SSF52743">
    <property type="entry name" value="Subtilisin-like"/>
    <property type="match status" value="1"/>
</dbReference>
<reference evidence="8 9" key="1">
    <citation type="submission" date="2024-04" db="EMBL/GenBank/DDBJ databases">
        <title>Luteolibacter sp. isolated from soil.</title>
        <authorList>
            <person name="An J."/>
        </authorList>
    </citation>
    <scope>NUCLEOTIDE SEQUENCE [LARGE SCALE GENOMIC DNA]</scope>
    <source>
        <strain evidence="8 9">Y139</strain>
    </source>
</reference>
<evidence type="ECO:0000256" key="2">
    <source>
        <dbReference type="ARBA" id="ARBA00022670"/>
    </source>
</evidence>